<dbReference type="EMBL" id="MU971561">
    <property type="protein sequence ID" value="KAK9233873.1"/>
    <property type="molecule type" value="Genomic_DNA"/>
</dbReference>
<comment type="caution">
    <text evidence="1">The sequence shown here is derived from an EMBL/GenBank/DDBJ whole genome shotgun (WGS) entry which is preliminary data.</text>
</comment>
<protein>
    <submittedName>
        <fullName evidence="1">Fungal-specific transcription factor domain-containing protein</fullName>
    </submittedName>
</protein>
<sequence length="939" mass="104061">MQAPATASLYSAREPPPDPSVDNSSQYEGLVKPTSSMSSIVPVTAASGSELQISPPETSHQSPPTVSAPERSSSLSVSSAGTATAPSASETHSKISAGPTSAASGTTTGATTTTSTASNANRPFYTRNRRERPCDGCRRRKTRCLRPEGATICTMCVSHDEVCTFVLEPPTRRRHAVPTSNGNIALQGSGTPLQPHEAVNGLPGPQLAPAPPPLPISHPLPQNGYHPDIPPPMLDHSLAASNAVNDVRTLEDHGGILMPASKRTRINPSVGSDNEINDDQRSDSLDPDANVHSLGMNDTAYSELVGPNLLDHEYGFVHRLSTAPGERLPISKTNYLRPVSNEAVFLMTHDSEIEQDHKLVDEIEKIVFPYGPQLVALYFRIVHPSYPIIHKSYFVTQYNISPKQISPPLLAAVYSLALNWWTYDHELSHSEAPPDSFKLDTIAFTAIQRHLHRARVSTVQAGLLLLQRKPESATGGFKLGKTHISAFTAQLVGVAQALGLHLDCRGWQIPSWEIFLRRRVAWALYVQDRWVALCHGRPCYIDEKNWLVPMLDLDDFCIELSSVAGVDHGAELLIEISRLTSILSEILHTFFFAEYTKYRHEIRDPSVVFELAKPLQLKLRQWHTGLSDCLYLKPASVINNRLCTTGYLHLAYYTVEITLHRAILRVLEGCTDNVVVVQFRTAANDRANAAVNFVRSLSAEYLEAFWIHSSRDCLVEIGQFIALLEVTATSSDEAKMYLNYKEGFQWHLRVHSRAAWMFEYALLRLERIVWTTFAAVPGTADLQLMSPQQQQQQQPPQPQQPQLHQQAPQQTLYRTNPSPTSQQQQLPQHDISYVALQQHPQMPPQRHIGPMNHQHQHLPPMHVKQEPTIDIPVQPIAAVSDFWTSPASSVDDASALNGHGHAISNADTVQHHHEDHTTLRYGDVGGMLYDGGFTPIENV</sequence>
<name>A0ACC3SQG4_LIPKO</name>
<organism evidence="1 2">
    <name type="scientific">Lipomyces kononenkoae</name>
    <name type="common">Yeast</name>
    <dbReference type="NCBI Taxonomy" id="34357"/>
    <lineage>
        <taxon>Eukaryota</taxon>
        <taxon>Fungi</taxon>
        <taxon>Dikarya</taxon>
        <taxon>Ascomycota</taxon>
        <taxon>Saccharomycotina</taxon>
        <taxon>Lipomycetes</taxon>
        <taxon>Lipomycetales</taxon>
        <taxon>Lipomycetaceae</taxon>
        <taxon>Lipomyces</taxon>
    </lineage>
</organism>
<evidence type="ECO:0000313" key="2">
    <source>
        <dbReference type="Proteomes" id="UP001433508"/>
    </source>
</evidence>
<dbReference type="Proteomes" id="UP001433508">
    <property type="component" value="Unassembled WGS sequence"/>
</dbReference>
<accession>A0ACC3SQG4</accession>
<evidence type="ECO:0000313" key="1">
    <source>
        <dbReference type="EMBL" id="KAK9233873.1"/>
    </source>
</evidence>
<keyword evidence="2" id="KW-1185">Reference proteome</keyword>
<reference evidence="2" key="1">
    <citation type="journal article" date="2024" name="Front. Bioeng. Biotechnol.">
        <title>Genome-scale model development and genomic sequencing of the oleaginous clade Lipomyces.</title>
        <authorList>
            <person name="Czajka J.J."/>
            <person name="Han Y."/>
            <person name="Kim J."/>
            <person name="Mondo S.J."/>
            <person name="Hofstad B.A."/>
            <person name="Robles A."/>
            <person name="Haridas S."/>
            <person name="Riley R."/>
            <person name="LaButti K."/>
            <person name="Pangilinan J."/>
            <person name="Andreopoulos W."/>
            <person name="Lipzen A."/>
            <person name="Yan J."/>
            <person name="Wang M."/>
            <person name="Ng V."/>
            <person name="Grigoriev I.V."/>
            <person name="Spatafora J.W."/>
            <person name="Magnuson J.K."/>
            <person name="Baker S.E."/>
            <person name="Pomraning K.R."/>
        </authorList>
    </citation>
    <scope>NUCLEOTIDE SEQUENCE [LARGE SCALE GENOMIC DNA]</scope>
    <source>
        <strain evidence="2">CBS 7786</strain>
    </source>
</reference>
<proteinExistence type="predicted"/>
<gene>
    <name evidence="1" type="ORF">V1525DRAFT_414960</name>
</gene>